<dbReference type="Proteomes" id="UP001341297">
    <property type="component" value="Unassembled WGS sequence"/>
</dbReference>
<proteinExistence type="evidence at transcript level"/>
<feature type="compositionally biased region" description="Polar residues" evidence="2">
    <location>
        <begin position="36"/>
        <end position="45"/>
    </location>
</feature>
<dbReference type="InterPro" id="IPR017524">
    <property type="entry name" value="SASP_thioredoxin-like"/>
</dbReference>
<dbReference type="GO" id="GO:0030436">
    <property type="term" value="P:asexual sporulation"/>
    <property type="evidence" value="ECO:0007669"/>
    <property type="project" value="UniProtKB-UniRule"/>
</dbReference>
<dbReference type="GO" id="GO:0030435">
    <property type="term" value="P:sporulation resulting in formation of a cellular spore"/>
    <property type="evidence" value="ECO:0007669"/>
    <property type="project" value="UniProtKB-KW"/>
</dbReference>
<keyword evidence="1" id="KW-0749">Sporulation</keyword>
<evidence type="ECO:0000256" key="1">
    <source>
        <dbReference type="HAMAP-Rule" id="MF_01506"/>
    </source>
</evidence>
<reference evidence="3" key="2">
    <citation type="submission" date="2015-10" db="EMBL/GenBank/DDBJ databases">
        <authorList>
            <person name="Gilbert D.G."/>
        </authorList>
    </citation>
    <scope>NUCLEOTIDE SEQUENCE</scope>
    <source>
        <strain evidence="3">GO-13</strain>
    </source>
</reference>
<reference evidence="3 5" key="1">
    <citation type="journal article" date="2015" name="Int. J. Syst. Evol. Microbiol.">
        <title>Bacillus glycinifermentans sp. nov., isolated from fermented soybean paste.</title>
        <authorList>
            <person name="Kim S.J."/>
            <person name="Dunlap C.A."/>
            <person name="Kwon S.W."/>
            <person name="Rooney A.P."/>
        </authorList>
    </citation>
    <scope>NUCLEOTIDE SEQUENCE [LARGE SCALE GENOMIC DNA]</scope>
    <source>
        <strain evidence="3 5">GO-13</strain>
    </source>
</reference>
<dbReference type="EMBL" id="LECW02000078">
    <property type="protein sequence ID" value="KRT87292.1"/>
    <property type="molecule type" value="Genomic_DNA"/>
</dbReference>
<dbReference type="HAMAP" id="MF_01506">
    <property type="entry name" value="Tlp"/>
    <property type="match status" value="1"/>
</dbReference>
<dbReference type="OrthoDB" id="1799076at2"/>
<dbReference type="PATRIC" id="fig|1664069.3.peg.5181"/>
<organism evidence="3 5">
    <name type="scientific">Bacillus glycinifermentans</name>
    <dbReference type="NCBI Taxonomy" id="1664069"/>
    <lineage>
        <taxon>Bacteria</taxon>
        <taxon>Bacillati</taxon>
        <taxon>Bacillota</taxon>
        <taxon>Bacilli</taxon>
        <taxon>Bacillales</taxon>
        <taxon>Bacillaceae</taxon>
        <taxon>Bacillus</taxon>
    </lineage>
</organism>
<feature type="compositionally biased region" description="Basic and acidic residues" evidence="2">
    <location>
        <begin position="46"/>
        <end position="79"/>
    </location>
</feature>
<comment type="caution">
    <text evidence="3">The sequence shown here is derived from an EMBL/GenBank/DDBJ whole genome shotgun (WGS) entry which is preliminary data.</text>
</comment>
<dbReference type="AlphaFoldDB" id="A0A0J6EQU7"/>
<gene>
    <name evidence="1 4" type="primary">tlp</name>
    <name evidence="3" type="ORF">AB447_208625</name>
    <name evidence="4" type="ORF">P8828_01165</name>
</gene>
<protein>
    <recommendedName>
        <fullName evidence="1">Small, acid-soluble spore protein Tlp</fullName>
    </recommendedName>
</protein>
<evidence type="ECO:0000313" key="4">
    <source>
        <dbReference type="EMBL" id="MEC0483469.1"/>
    </source>
</evidence>
<comment type="similarity">
    <text evidence="1">Belongs to the Tlp family.</text>
</comment>
<sequence>MENGQKHNPDDRSDNVEKLQDMVQNTIENIEESEEQLSFASGEEQQQIREKNERRNESIEAMRSEIQDEADAREKGYDQ</sequence>
<evidence type="ECO:0000256" key="2">
    <source>
        <dbReference type="SAM" id="MobiDB-lite"/>
    </source>
</evidence>
<name>A0A0J6EQU7_9BACI</name>
<dbReference type="STRING" id="1664069.BGLY_2265"/>
<feature type="region of interest" description="Disordered" evidence="2">
    <location>
        <begin position="33"/>
        <end position="79"/>
    </location>
</feature>
<reference evidence="4 6" key="3">
    <citation type="submission" date="2023-03" db="EMBL/GenBank/DDBJ databases">
        <title>Agriculturally important microbes genome sequencing.</title>
        <authorList>
            <person name="Dunlap C."/>
        </authorList>
    </citation>
    <scope>NUCLEOTIDE SEQUENCE [LARGE SCALE GENOMIC DNA]</scope>
    <source>
        <strain evidence="4 6">CBP-3203</strain>
    </source>
</reference>
<dbReference type="Pfam" id="PF19824">
    <property type="entry name" value="Tlp"/>
    <property type="match status" value="1"/>
</dbReference>
<dbReference type="EMBL" id="JARRTL010000005">
    <property type="protein sequence ID" value="MEC0483469.1"/>
    <property type="molecule type" value="Genomic_DNA"/>
</dbReference>
<dbReference type="Proteomes" id="UP000036168">
    <property type="component" value="Unassembled WGS sequence"/>
</dbReference>
<accession>A0A0J6EA50</accession>
<comment type="induction">
    <text evidence="1">Expressed only in the forespore compartment of sporulating cells.</text>
</comment>
<dbReference type="NCBIfam" id="TIGR03090">
    <property type="entry name" value="SASP_tlp"/>
    <property type="match status" value="1"/>
</dbReference>
<keyword evidence="6" id="KW-1185">Reference proteome</keyword>
<evidence type="ECO:0000313" key="5">
    <source>
        <dbReference type="Proteomes" id="UP000036168"/>
    </source>
</evidence>
<comment type="subcellular location">
    <subcellularLocation>
        <location evidence="1">Spore core</location>
    </subcellularLocation>
</comment>
<accession>A0A0J6EQU7</accession>
<evidence type="ECO:0000313" key="3">
    <source>
        <dbReference type="EMBL" id="KRT87292.1"/>
    </source>
</evidence>
<dbReference type="RefSeq" id="WP_048355572.1">
    <property type="nucleotide sequence ID" value="NZ_CP023481.1"/>
</dbReference>
<evidence type="ECO:0000313" key="6">
    <source>
        <dbReference type="Proteomes" id="UP001341297"/>
    </source>
</evidence>